<gene>
    <name evidence="7" type="ORF">FHG85_05905</name>
</gene>
<keyword evidence="5" id="KW-0472">Membrane</keyword>
<reference evidence="7 8" key="1">
    <citation type="submission" date="2019-07" db="EMBL/GenBank/DDBJ databases">
        <title>Thalassofilum flectens gen. nov., sp. nov., a novel moderate thermophilic anaerobe from a shallow sea hot spring in Kunashir Island (Russia), representing a new family in the order Bacteroidales, and proposal of Thalassofilacea fam. nov.</title>
        <authorList>
            <person name="Kochetkova T.V."/>
            <person name="Podosokorskaya O.A."/>
            <person name="Novikov A."/>
            <person name="Elcheninov A.G."/>
            <person name="Toshchakov S.V."/>
            <person name="Kublanov I.V."/>
        </authorList>
    </citation>
    <scope>NUCLEOTIDE SEQUENCE [LARGE SCALE GENOMIC DNA]</scope>
    <source>
        <strain evidence="7 8">38-H</strain>
    </source>
</reference>
<dbReference type="InterPro" id="IPR001647">
    <property type="entry name" value="HTH_TetR"/>
</dbReference>
<keyword evidence="3" id="KW-0804">Transcription</keyword>
<evidence type="ECO:0000256" key="2">
    <source>
        <dbReference type="ARBA" id="ARBA00023125"/>
    </source>
</evidence>
<dbReference type="KEGG" id="ttz:FHG85_05905"/>
<evidence type="ECO:0000313" key="7">
    <source>
        <dbReference type="EMBL" id="QKG79810.1"/>
    </source>
</evidence>
<dbReference type="InterPro" id="IPR050109">
    <property type="entry name" value="HTH-type_TetR-like_transc_reg"/>
</dbReference>
<dbReference type="PRINTS" id="PR00455">
    <property type="entry name" value="HTHTETR"/>
</dbReference>
<dbReference type="InterPro" id="IPR036271">
    <property type="entry name" value="Tet_transcr_reg_TetR-rel_C_sf"/>
</dbReference>
<dbReference type="AlphaFoldDB" id="A0A7D3XKG2"/>
<keyword evidence="2 4" id="KW-0238">DNA-binding</keyword>
<dbReference type="Proteomes" id="UP000500961">
    <property type="component" value="Chromosome"/>
</dbReference>
<dbReference type="SUPFAM" id="SSF46689">
    <property type="entry name" value="Homeodomain-like"/>
    <property type="match status" value="1"/>
</dbReference>
<evidence type="ECO:0000256" key="5">
    <source>
        <dbReference type="SAM" id="Phobius"/>
    </source>
</evidence>
<keyword evidence="5" id="KW-1133">Transmembrane helix</keyword>
<dbReference type="Pfam" id="PF00440">
    <property type="entry name" value="TetR_N"/>
    <property type="match status" value="1"/>
</dbReference>
<feature type="domain" description="HTH tetR-type" evidence="6">
    <location>
        <begin position="7"/>
        <end position="67"/>
    </location>
</feature>
<name>A0A7D3XKG2_9BACT</name>
<evidence type="ECO:0000256" key="4">
    <source>
        <dbReference type="PROSITE-ProRule" id="PRU00335"/>
    </source>
</evidence>
<dbReference type="EMBL" id="CP041345">
    <property type="protein sequence ID" value="QKG79810.1"/>
    <property type="molecule type" value="Genomic_DNA"/>
</dbReference>
<keyword evidence="5" id="KW-0812">Transmembrane</keyword>
<dbReference type="PANTHER" id="PTHR30055">
    <property type="entry name" value="HTH-TYPE TRANSCRIPTIONAL REGULATOR RUTR"/>
    <property type="match status" value="1"/>
</dbReference>
<dbReference type="PANTHER" id="PTHR30055:SF234">
    <property type="entry name" value="HTH-TYPE TRANSCRIPTIONAL REGULATOR BETI"/>
    <property type="match status" value="1"/>
</dbReference>
<dbReference type="RefSeq" id="WP_173073940.1">
    <property type="nucleotide sequence ID" value="NZ_CP041345.1"/>
</dbReference>
<accession>A0A7D3XKG2</accession>
<evidence type="ECO:0000313" key="8">
    <source>
        <dbReference type="Proteomes" id="UP000500961"/>
    </source>
</evidence>
<dbReference type="Gene3D" id="1.10.357.10">
    <property type="entry name" value="Tetracycline Repressor, domain 2"/>
    <property type="match status" value="1"/>
</dbReference>
<dbReference type="PROSITE" id="PS50977">
    <property type="entry name" value="HTH_TETR_2"/>
    <property type="match status" value="1"/>
</dbReference>
<organism evidence="7 8">
    <name type="scientific">Tenuifilum thalassicum</name>
    <dbReference type="NCBI Taxonomy" id="2590900"/>
    <lineage>
        <taxon>Bacteria</taxon>
        <taxon>Pseudomonadati</taxon>
        <taxon>Bacteroidota</taxon>
        <taxon>Bacteroidia</taxon>
        <taxon>Bacteroidales</taxon>
        <taxon>Tenuifilaceae</taxon>
        <taxon>Tenuifilum</taxon>
    </lineage>
</organism>
<evidence type="ECO:0000259" key="6">
    <source>
        <dbReference type="PROSITE" id="PS50977"/>
    </source>
</evidence>
<feature type="transmembrane region" description="Helical" evidence="5">
    <location>
        <begin position="153"/>
        <end position="171"/>
    </location>
</feature>
<proteinExistence type="predicted"/>
<protein>
    <submittedName>
        <fullName evidence="7">TetR/AcrR family transcriptional regulator</fullName>
    </submittedName>
</protein>
<dbReference type="InterPro" id="IPR009057">
    <property type="entry name" value="Homeodomain-like_sf"/>
</dbReference>
<evidence type="ECO:0000256" key="3">
    <source>
        <dbReference type="ARBA" id="ARBA00023163"/>
    </source>
</evidence>
<sequence length="203" mass="23638">MDTKHGSATRLKLMETARELFIAKGVDRVGVREIATKAGVNLSLMNYYFRSKENLLEEIFEQSIKDNGQVLRGILNEDLPLEEKIYKYVNTYIDILTEDPLLVPFVLSIIHRNAEQAPRLKAVHTLYNTETFSNQLKHEAEVGKIRKIDPEQFFISMISLILFPFAIKWLIGYRMTFTPGQMAKFLEDRREHVYDMLINSLRP</sequence>
<keyword evidence="8" id="KW-1185">Reference proteome</keyword>
<feature type="DNA-binding region" description="H-T-H motif" evidence="4">
    <location>
        <begin position="30"/>
        <end position="49"/>
    </location>
</feature>
<dbReference type="SUPFAM" id="SSF48498">
    <property type="entry name" value="Tetracyclin repressor-like, C-terminal domain"/>
    <property type="match status" value="1"/>
</dbReference>
<dbReference type="GO" id="GO:0000976">
    <property type="term" value="F:transcription cis-regulatory region binding"/>
    <property type="evidence" value="ECO:0007669"/>
    <property type="project" value="TreeGrafter"/>
</dbReference>
<keyword evidence="1" id="KW-0805">Transcription regulation</keyword>
<dbReference type="GO" id="GO:0003700">
    <property type="term" value="F:DNA-binding transcription factor activity"/>
    <property type="evidence" value="ECO:0007669"/>
    <property type="project" value="TreeGrafter"/>
</dbReference>
<evidence type="ECO:0000256" key="1">
    <source>
        <dbReference type="ARBA" id="ARBA00023015"/>
    </source>
</evidence>